<dbReference type="PRINTS" id="PR00413">
    <property type="entry name" value="HADHALOGNASE"/>
</dbReference>
<dbReference type="InterPro" id="IPR006439">
    <property type="entry name" value="HAD-SF_hydro_IA"/>
</dbReference>
<dbReference type="InterPro" id="IPR036412">
    <property type="entry name" value="HAD-like_sf"/>
</dbReference>
<dbReference type="Gene3D" id="3.40.50.1000">
    <property type="entry name" value="HAD superfamily/HAD-like"/>
    <property type="match status" value="1"/>
</dbReference>
<dbReference type="AlphaFoldDB" id="A0A0R2HMN3"/>
<dbReference type="Gene3D" id="1.10.150.240">
    <property type="entry name" value="Putative phosphatase, domain 2"/>
    <property type="match status" value="1"/>
</dbReference>
<dbReference type="SUPFAM" id="SSF56784">
    <property type="entry name" value="HAD-like"/>
    <property type="match status" value="1"/>
</dbReference>
<dbReference type="NCBIfam" id="TIGR01549">
    <property type="entry name" value="HAD-SF-IA-v1"/>
    <property type="match status" value="1"/>
</dbReference>
<gene>
    <name evidence="1" type="ORF">IV74_GL001747</name>
</gene>
<proteinExistence type="predicted"/>
<dbReference type="PATRIC" id="fig|1449336.4.peg.1782"/>
<dbReference type="EMBL" id="JQBS01000035">
    <property type="protein sequence ID" value="KRN54169.1"/>
    <property type="molecule type" value="Genomic_DNA"/>
</dbReference>
<dbReference type="InterPro" id="IPR052550">
    <property type="entry name" value="Pyrimidine_5'-ntase_YjjG"/>
</dbReference>
<name>A0A0R2HMN3_CARDV</name>
<dbReference type="Pfam" id="PF00702">
    <property type="entry name" value="Hydrolase"/>
    <property type="match status" value="1"/>
</dbReference>
<evidence type="ECO:0008006" key="3">
    <source>
        <dbReference type="Google" id="ProtNLM"/>
    </source>
</evidence>
<evidence type="ECO:0000313" key="2">
    <source>
        <dbReference type="Proteomes" id="UP000051658"/>
    </source>
</evidence>
<dbReference type="PANTHER" id="PTHR47478">
    <property type="match status" value="1"/>
</dbReference>
<organism evidence="1 2">
    <name type="scientific">Carnobacterium divergens DSM 20623</name>
    <dbReference type="NCBI Taxonomy" id="1449336"/>
    <lineage>
        <taxon>Bacteria</taxon>
        <taxon>Bacillati</taxon>
        <taxon>Bacillota</taxon>
        <taxon>Bacilli</taxon>
        <taxon>Lactobacillales</taxon>
        <taxon>Carnobacteriaceae</taxon>
        <taxon>Carnobacterium</taxon>
    </lineage>
</organism>
<keyword evidence="2" id="KW-1185">Reference proteome</keyword>
<dbReference type="SFLD" id="SFLDS00003">
    <property type="entry name" value="Haloacid_Dehalogenase"/>
    <property type="match status" value="1"/>
</dbReference>
<reference evidence="1 2" key="1">
    <citation type="journal article" date="2015" name="Genome Announc.">
        <title>Expanding the biotechnology potential of lactobacilli through comparative genomics of 213 strains and associated genera.</title>
        <authorList>
            <person name="Sun Z."/>
            <person name="Harris H.M."/>
            <person name="McCann A."/>
            <person name="Guo C."/>
            <person name="Argimon S."/>
            <person name="Zhang W."/>
            <person name="Yang X."/>
            <person name="Jeffery I.B."/>
            <person name="Cooney J.C."/>
            <person name="Kagawa T.F."/>
            <person name="Liu W."/>
            <person name="Song Y."/>
            <person name="Salvetti E."/>
            <person name="Wrobel A."/>
            <person name="Rasinkangas P."/>
            <person name="Parkhill J."/>
            <person name="Rea M.C."/>
            <person name="O'Sullivan O."/>
            <person name="Ritari J."/>
            <person name="Douillard F.P."/>
            <person name="Paul Ross R."/>
            <person name="Yang R."/>
            <person name="Briner A.E."/>
            <person name="Felis G.E."/>
            <person name="de Vos W.M."/>
            <person name="Barrangou R."/>
            <person name="Klaenhammer T.R."/>
            <person name="Caufield P.W."/>
            <person name="Cui Y."/>
            <person name="Zhang H."/>
            <person name="O'Toole P.W."/>
        </authorList>
    </citation>
    <scope>NUCLEOTIDE SEQUENCE [LARGE SCALE GENOMIC DNA]</scope>
    <source>
        <strain evidence="1 2">DSM 20623</strain>
    </source>
</reference>
<evidence type="ECO:0000313" key="1">
    <source>
        <dbReference type="EMBL" id="KRN54169.1"/>
    </source>
</evidence>
<comment type="caution">
    <text evidence="1">The sequence shown here is derived from an EMBL/GenBank/DDBJ whole genome shotgun (WGS) entry which is preliminary data.</text>
</comment>
<protein>
    <recommendedName>
        <fullName evidence="3">HAD family hydrolase</fullName>
    </recommendedName>
</protein>
<dbReference type="InterPro" id="IPR023214">
    <property type="entry name" value="HAD_sf"/>
</dbReference>
<dbReference type="PANTHER" id="PTHR47478:SF1">
    <property type="entry name" value="PYRIMIDINE 5'-NUCLEOTIDASE YJJG"/>
    <property type="match status" value="1"/>
</dbReference>
<dbReference type="SFLD" id="SFLDG01129">
    <property type="entry name" value="C1.5:_HAD__Beta-PGM__Phosphata"/>
    <property type="match status" value="1"/>
</dbReference>
<sequence>MINAIVFDVDDTLYDQQAPFNNALKICFPEASKKIDLHRAYIRFRFYSDETFCKYIAGEWTLSFMRFNRIAQVLKENGFTITEEEGLSFQEVYEIELDRIQLLPEAEAVLTKLAGNKEVDLGIITNGPTDHQLRKIKQLQLEKWIPIENMIISESSGYAKPDPQIFHLATKEFHFDATKTLYVGDNFDNDVNGAKAAGWNALWFNHRKRLKPISRWDCDYEITCFTELPNLIDELIES</sequence>
<accession>A0A0R2HMN3</accession>
<dbReference type="RefSeq" id="WP_034570025.1">
    <property type="nucleotide sequence ID" value="NZ_JQLO01000001.1"/>
</dbReference>
<dbReference type="InterPro" id="IPR023198">
    <property type="entry name" value="PGP-like_dom2"/>
</dbReference>
<dbReference type="eggNOG" id="COG1011">
    <property type="taxonomic scope" value="Bacteria"/>
</dbReference>
<dbReference type="Proteomes" id="UP000051658">
    <property type="component" value="Unassembled WGS sequence"/>
</dbReference>